<comment type="similarity">
    <text evidence="7">Belongs to the immunoglobulin superfamily. SIGLEC (sialic acid binding Ig-like lectin) family.</text>
</comment>
<evidence type="ECO:0000256" key="1">
    <source>
        <dbReference type="ARBA" id="ARBA00004479"/>
    </source>
</evidence>
<evidence type="ECO:0000256" key="7">
    <source>
        <dbReference type="ARBA" id="ARBA00038361"/>
    </source>
</evidence>
<dbReference type="GO" id="GO:0030246">
    <property type="term" value="F:carbohydrate binding"/>
    <property type="evidence" value="ECO:0007669"/>
    <property type="project" value="UniProtKB-KW"/>
</dbReference>
<evidence type="ECO:0000256" key="8">
    <source>
        <dbReference type="SAM" id="Phobius"/>
    </source>
</evidence>
<organism evidence="11 12">
    <name type="scientific">Sarcophilus harrisii</name>
    <name type="common">Tasmanian devil</name>
    <name type="synonym">Sarcophilus laniarius</name>
    <dbReference type="NCBI Taxonomy" id="9305"/>
    <lineage>
        <taxon>Eukaryota</taxon>
        <taxon>Metazoa</taxon>
        <taxon>Chordata</taxon>
        <taxon>Craniata</taxon>
        <taxon>Vertebrata</taxon>
        <taxon>Euteleostomi</taxon>
        <taxon>Mammalia</taxon>
        <taxon>Metatheria</taxon>
        <taxon>Dasyuromorphia</taxon>
        <taxon>Dasyuridae</taxon>
        <taxon>Sarcophilus</taxon>
    </lineage>
</organism>
<gene>
    <name evidence="11" type="primary">LOC105750163</name>
</gene>
<accession>G3VVP7</accession>
<dbReference type="InParanoid" id="G3VVP7"/>
<reference evidence="11" key="2">
    <citation type="submission" date="2025-08" db="UniProtKB">
        <authorList>
            <consortium name="Ensembl"/>
        </authorList>
    </citation>
    <scope>IDENTIFICATION</scope>
</reference>
<dbReference type="SMART" id="SM00409">
    <property type="entry name" value="IG"/>
    <property type="match status" value="2"/>
</dbReference>
<dbReference type="InterPro" id="IPR007110">
    <property type="entry name" value="Ig-like_dom"/>
</dbReference>
<keyword evidence="12" id="KW-1185">Reference proteome</keyword>
<dbReference type="InterPro" id="IPR003599">
    <property type="entry name" value="Ig_sub"/>
</dbReference>
<evidence type="ECO:0000256" key="5">
    <source>
        <dbReference type="ARBA" id="ARBA00022989"/>
    </source>
</evidence>
<dbReference type="eggNOG" id="ENOG502S41V">
    <property type="taxonomic scope" value="Eukaryota"/>
</dbReference>
<dbReference type="AlphaFoldDB" id="G3VVP7"/>
<keyword evidence="9" id="KW-0732">Signal</keyword>
<evidence type="ECO:0000256" key="6">
    <source>
        <dbReference type="ARBA" id="ARBA00023136"/>
    </source>
</evidence>
<dbReference type="SMART" id="SM00408">
    <property type="entry name" value="IGc2"/>
    <property type="match status" value="1"/>
</dbReference>
<dbReference type="HOGENOM" id="CLU_024444_6_2_1"/>
<feature type="domain" description="Ig-like" evidence="10">
    <location>
        <begin position="163"/>
        <end position="255"/>
    </location>
</feature>
<sequence>MSGLEEVPGWSLDSSSSLASSGMLLCLLLLPVVWGEKLQQEAEFSLNVPETVTVQEQLCAQIHCDFSFHEKNKTRNKIFFSWFRKAKNDTNLVATNIRKPKVSKNFTNCFKIGNFLNNKCSLIITNVQKSDAGNYIISVKREKSKPDFEKKVFVIVSDPPETPTIQVHQENWTVLKFLKNESYLPVLEGQSLSLRCTTDSYPAVSLTWTKGKQILTSSELSAAGLVSLQLPQVGPGDSGEYICQTEGPLKSKKASLVISVQYPPKMFNSSCSWTEEGLLCTCSVQAEPAPSLYWWLGDNAVQGNSSNNTFQTVSTTSGGWTNSSLSLRQKPDPAFSLRCEGKNRHGTQSVSILLVPDRTTPDTGMNIKTFALGISCGAFVIGFLSFCLLILLKIHKRKSTAMRTKASETEVNVGDKHLPSEAIPLNPDRILRSKQALRPVSHRTTSSTSQEEPELHYACLSFQNLKTPNPQKSAYTGTEYAEIKF</sequence>
<dbReference type="Proteomes" id="UP000007648">
    <property type="component" value="Unassembled WGS sequence"/>
</dbReference>
<name>G3VVP7_SARHA</name>
<keyword evidence="2 8" id="KW-0812">Transmembrane</keyword>
<dbReference type="GeneTree" id="ENSGT01150000286907"/>
<dbReference type="Ensembl" id="ENSSHAT00000007314.2">
    <property type="protein sequence ID" value="ENSSHAP00000007252.2"/>
    <property type="gene ID" value="ENSSHAG00000006302.2"/>
</dbReference>
<keyword evidence="5 8" id="KW-1133">Transmembrane helix</keyword>
<dbReference type="InterPro" id="IPR003598">
    <property type="entry name" value="Ig_sub2"/>
</dbReference>
<keyword evidence="6 8" id="KW-0472">Membrane</keyword>
<evidence type="ECO:0000259" key="10">
    <source>
        <dbReference type="PROSITE" id="PS50835"/>
    </source>
</evidence>
<evidence type="ECO:0000256" key="2">
    <source>
        <dbReference type="ARBA" id="ARBA00022692"/>
    </source>
</evidence>
<dbReference type="InterPro" id="IPR013783">
    <property type="entry name" value="Ig-like_fold"/>
</dbReference>
<feature type="transmembrane region" description="Helical" evidence="8">
    <location>
        <begin position="370"/>
        <end position="392"/>
    </location>
</feature>
<dbReference type="Gene3D" id="2.60.40.10">
    <property type="entry name" value="Immunoglobulins"/>
    <property type="match status" value="3"/>
</dbReference>
<dbReference type="Pfam" id="PF13927">
    <property type="entry name" value="Ig_3"/>
    <property type="match status" value="1"/>
</dbReference>
<reference evidence="11" key="3">
    <citation type="submission" date="2025-09" db="UniProtKB">
        <authorList>
            <consortium name="Ensembl"/>
        </authorList>
    </citation>
    <scope>IDENTIFICATION</scope>
</reference>
<reference evidence="11 12" key="1">
    <citation type="journal article" date="2011" name="Proc. Natl. Acad. Sci. U.S.A.">
        <title>Genetic diversity and population structure of the endangered marsupial Sarcophilus harrisii (Tasmanian devil).</title>
        <authorList>
            <person name="Miller W."/>
            <person name="Hayes V.M."/>
            <person name="Ratan A."/>
            <person name="Petersen D.C."/>
            <person name="Wittekindt N.E."/>
            <person name="Miller J."/>
            <person name="Walenz B."/>
            <person name="Knight J."/>
            <person name="Qi J."/>
            <person name="Zhao F."/>
            <person name="Wang Q."/>
            <person name="Bedoya-Reina O.C."/>
            <person name="Katiyar N."/>
            <person name="Tomsho L.P."/>
            <person name="Kasson L.M."/>
            <person name="Hardie R.A."/>
            <person name="Woodbridge P."/>
            <person name="Tindall E.A."/>
            <person name="Bertelsen M.F."/>
            <person name="Dixon D."/>
            <person name="Pyecroft S."/>
            <person name="Helgen K.M."/>
            <person name="Lesk A.M."/>
            <person name="Pringle T.H."/>
            <person name="Patterson N."/>
            <person name="Zhang Y."/>
            <person name="Kreiss A."/>
            <person name="Woods G.M."/>
            <person name="Jones M.E."/>
            <person name="Schuster S.C."/>
        </authorList>
    </citation>
    <scope>NUCLEOTIDE SEQUENCE [LARGE SCALE GENOMIC DNA]</scope>
</reference>
<dbReference type="InterPro" id="IPR013106">
    <property type="entry name" value="Ig_V-set"/>
</dbReference>
<dbReference type="Pfam" id="PF07686">
    <property type="entry name" value="V-set"/>
    <property type="match status" value="1"/>
</dbReference>
<feature type="chain" id="PRO_5029528568" description="Ig-like domain-containing protein" evidence="9">
    <location>
        <begin position="36"/>
        <end position="485"/>
    </location>
</feature>
<dbReference type="PROSITE" id="PS50835">
    <property type="entry name" value="IG_LIKE"/>
    <property type="match status" value="1"/>
</dbReference>
<dbReference type="InterPro" id="IPR036179">
    <property type="entry name" value="Ig-like_dom_sf"/>
</dbReference>
<dbReference type="GO" id="GO:0005886">
    <property type="term" value="C:plasma membrane"/>
    <property type="evidence" value="ECO:0007669"/>
    <property type="project" value="TreeGrafter"/>
</dbReference>
<evidence type="ECO:0000256" key="3">
    <source>
        <dbReference type="ARBA" id="ARBA00022734"/>
    </source>
</evidence>
<dbReference type="STRING" id="9305.ENSSHAP00000007252"/>
<evidence type="ECO:0000256" key="9">
    <source>
        <dbReference type="SAM" id="SignalP"/>
    </source>
</evidence>
<feature type="signal peptide" evidence="9">
    <location>
        <begin position="1"/>
        <end position="35"/>
    </location>
</feature>
<dbReference type="SUPFAM" id="SSF48726">
    <property type="entry name" value="Immunoglobulin"/>
    <property type="match status" value="3"/>
</dbReference>
<dbReference type="PANTHER" id="PTHR12035:SF125">
    <property type="entry name" value="SIALIC ACID-BINDING IG-LIKE LECTIN 5"/>
    <property type="match status" value="1"/>
</dbReference>
<proteinExistence type="inferred from homology"/>
<keyword evidence="3" id="KW-0430">Lectin</keyword>
<keyword evidence="4" id="KW-0130">Cell adhesion</keyword>
<protein>
    <recommendedName>
        <fullName evidence="10">Ig-like domain-containing protein</fullName>
    </recommendedName>
</protein>
<evidence type="ECO:0000256" key="4">
    <source>
        <dbReference type="ARBA" id="ARBA00022889"/>
    </source>
</evidence>
<evidence type="ECO:0000313" key="11">
    <source>
        <dbReference type="Ensembl" id="ENSSHAP00000007252.2"/>
    </source>
</evidence>
<dbReference type="GO" id="GO:0007155">
    <property type="term" value="P:cell adhesion"/>
    <property type="evidence" value="ECO:0007669"/>
    <property type="project" value="UniProtKB-KW"/>
</dbReference>
<comment type="subcellular location">
    <subcellularLocation>
        <location evidence="1">Membrane</location>
        <topology evidence="1">Single-pass type I membrane protein</topology>
    </subcellularLocation>
</comment>
<dbReference type="GO" id="GO:0033691">
    <property type="term" value="F:sialic acid binding"/>
    <property type="evidence" value="ECO:0007669"/>
    <property type="project" value="TreeGrafter"/>
</dbReference>
<dbReference type="PANTHER" id="PTHR12035">
    <property type="entry name" value="SIALIC ACID BINDING IMMUNOGLOBULIN-LIKE LECTIN"/>
    <property type="match status" value="1"/>
</dbReference>
<dbReference type="InterPro" id="IPR051036">
    <property type="entry name" value="SIGLEC"/>
</dbReference>
<evidence type="ECO:0000313" key="12">
    <source>
        <dbReference type="Proteomes" id="UP000007648"/>
    </source>
</evidence>